<protein>
    <submittedName>
        <fullName evidence="1">Uncharacterized protein</fullName>
    </submittedName>
</protein>
<sequence length="297" mass="33293">MIPRYWPESISFSVGRNEKKRKIGGSSSREEIHNYSSSDPPLEDNDWFGYKYEVVDRKIKYVGSVGERYPKESKNEFSPANLMNSEGNNKGSGLEDSSKKKDEITDLNENFMQEMHKIEVVEKLPKSIAVVDLSPSANGLTLDLSPTATPVMKNHHLSTPFLDQGINPSSLSKRGNTNYMQVYDSRVCDKAGHPNYFAQTSNTLGLKYLAPNSSNKKSMYYSGPVVSNIEQNMSHNSPQKDSNGKSNFQAGENGYNMYIGTIVYYELLLSSQVPGREGNVLDQTRITTKTDQILVFL</sequence>
<dbReference type="Proteomes" id="UP001239111">
    <property type="component" value="Chromosome 2"/>
</dbReference>
<proteinExistence type="predicted"/>
<reference evidence="1" key="1">
    <citation type="submission" date="2023-04" db="EMBL/GenBank/DDBJ databases">
        <title>A chromosome-level genome assembly of the parasitoid wasp Eretmocerus hayati.</title>
        <authorList>
            <person name="Zhong Y."/>
            <person name="Liu S."/>
            <person name="Liu Y."/>
        </authorList>
    </citation>
    <scope>NUCLEOTIDE SEQUENCE</scope>
    <source>
        <strain evidence="1">ZJU_SS_LIU_2023</strain>
    </source>
</reference>
<evidence type="ECO:0000313" key="2">
    <source>
        <dbReference type="Proteomes" id="UP001239111"/>
    </source>
</evidence>
<name>A0ACC2P2G4_9HYME</name>
<evidence type="ECO:0000313" key="1">
    <source>
        <dbReference type="EMBL" id="KAJ8677663.1"/>
    </source>
</evidence>
<organism evidence="1 2">
    <name type="scientific">Eretmocerus hayati</name>
    <dbReference type="NCBI Taxonomy" id="131215"/>
    <lineage>
        <taxon>Eukaryota</taxon>
        <taxon>Metazoa</taxon>
        <taxon>Ecdysozoa</taxon>
        <taxon>Arthropoda</taxon>
        <taxon>Hexapoda</taxon>
        <taxon>Insecta</taxon>
        <taxon>Pterygota</taxon>
        <taxon>Neoptera</taxon>
        <taxon>Endopterygota</taxon>
        <taxon>Hymenoptera</taxon>
        <taxon>Apocrita</taxon>
        <taxon>Proctotrupomorpha</taxon>
        <taxon>Chalcidoidea</taxon>
        <taxon>Aphelinidae</taxon>
        <taxon>Aphelininae</taxon>
        <taxon>Eretmocerus</taxon>
    </lineage>
</organism>
<keyword evidence="2" id="KW-1185">Reference proteome</keyword>
<comment type="caution">
    <text evidence="1">The sequence shown here is derived from an EMBL/GenBank/DDBJ whole genome shotgun (WGS) entry which is preliminary data.</text>
</comment>
<gene>
    <name evidence="1" type="ORF">QAD02_013450</name>
</gene>
<dbReference type="EMBL" id="CM056742">
    <property type="protein sequence ID" value="KAJ8677663.1"/>
    <property type="molecule type" value="Genomic_DNA"/>
</dbReference>
<accession>A0ACC2P2G4</accession>